<organism evidence="2 3">
    <name type="scientific">Tulasnella calospora MUT 4182</name>
    <dbReference type="NCBI Taxonomy" id="1051891"/>
    <lineage>
        <taxon>Eukaryota</taxon>
        <taxon>Fungi</taxon>
        <taxon>Dikarya</taxon>
        <taxon>Basidiomycota</taxon>
        <taxon>Agaricomycotina</taxon>
        <taxon>Agaricomycetes</taxon>
        <taxon>Cantharellales</taxon>
        <taxon>Tulasnellaceae</taxon>
        <taxon>Tulasnella</taxon>
    </lineage>
</organism>
<protein>
    <submittedName>
        <fullName evidence="2">Uncharacterized protein</fullName>
    </submittedName>
</protein>
<feature type="region of interest" description="Disordered" evidence="1">
    <location>
        <begin position="813"/>
        <end position="835"/>
    </location>
</feature>
<dbReference type="OrthoDB" id="3239186at2759"/>
<proteinExistence type="predicted"/>
<dbReference type="AlphaFoldDB" id="A0A0C3L908"/>
<feature type="region of interest" description="Disordered" evidence="1">
    <location>
        <begin position="253"/>
        <end position="322"/>
    </location>
</feature>
<feature type="region of interest" description="Disordered" evidence="1">
    <location>
        <begin position="707"/>
        <end position="795"/>
    </location>
</feature>
<feature type="compositionally biased region" description="Pro residues" evidence="1">
    <location>
        <begin position="448"/>
        <end position="469"/>
    </location>
</feature>
<dbReference type="HOGENOM" id="CLU_321102_0_0_1"/>
<gene>
    <name evidence="2" type="ORF">M407DRAFT_224698</name>
</gene>
<evidence type="ECO:0000256" key="1">
    <source>
        <dbReference type="SAM" id="MobiDB-lite"/>
    </source>
</evidence>
<feature type="compositionally biased region" description="Basic and acidic residues" evidence="1">
    <location>
        <begin position="821"/>
        <end position="832"/>
    </location>
</feature>
<sequence length="903" mass="96473">MSSAWKVIRTPLETDHGAPKHRGGQYVKRARLDQAVSKAPQASWLRNSWRPGPGKALGRLCPSAWVVGRQWHNEKRQRFFGFGAIQGECQGSLATGPGPTLLPPLRQWHDAHASEGPVSFGQLILTRNLSPFSLLFCSVNFVRIAKVASPSSTSMHSRGKTVPVYTEIPEYVCRHQRKYLPQTLEAVRSVPGRLWNGHMMPSGAPREARVPLSRGSSHSRSFLSFEVMQSSPSAGPPESKPKRGLAKLTFKTRSKNNQAAAAPQLTHRSSIHRKTSMARKDSRRQSRLAAGKRNSKRVSLAQKRISVGSKISGRSHSPATPVTAPANVVYPIPAPVAVPPPRAKSGGGLLRRLTRHFTTKKTPAPPAPVPVPARLAAKFAPPESRSTPAVPAIVQPPASNPQSRAGSRAPTPAAQTPRAKSPAPSTASKNRSRAPSPDRISLASWRYPPLPPSPIPPSPSLVSPAPPFSPSLSSPSQPFGPVPPSPGYLSDSWGPIPPSPGPASLAPESPALAPPAPESSVPAPPAPAPDSPVLPPALAVPEPEPELPEPQGTVEHESPKSEAQADFLASPLELEVPAFPAMPPTPALVQSDTESSAGHQMPLTPTMPPDEDDSQVSRGRRPRRKDTPLLLIVPGGDSDAPPSLMEDDEDAWTDDEGAPVIASKEHLPVVEEPAEIPRVCSTPERRPLTVIVPPSGGLAVTVDVTSSPTEMTMEVPTILGTPTILEPANEGDDDEDPSNPRWSQAPKTGGIEFILPPQPAEDAPLKTSQSDKPRSQTLDPNSGGGLRPAPGGAMRRSTTFSKIFNFGSKKDLATLSPTSAEPERRPSADRKSRGMSMIRGPSRLEVEANRLPTRAPTVYAMSNAELADQLENLRTMRTTMNPGTHTPTVVDDETARVTELAYF</sequence>
<feature type="compositionally biased region" description="Pro residues" evidence="1">
    <location>
        <begin position="512"/>
        <end position="535"/>
    </location>
</feature>
<dbReference type="Proteomes" id="UP000054248">
    <property type="component" value="Unassembled WGS sequence"/>
</dbReference>
<name>A0A0C3L908_9AGAM</name>
<evidence type="ECO:0000313" key="2">
    <source>
        <dbReference type="EMBL" id="KIO30318.1"/>
    </source>
</evidence>
<keyword evidence="3" id="KW-1185">Reference proteome</keyword>
<feature type="compositionally biased region" description="Low complexity" evidence="1">
    <location>
        <begin position="502"/>
        <end position="511"/>
    </location>
</feature>
<reference evidence="3" key="2">
    <citation type="submission" date="2015-01" db="EMBL/GenBank/DDBJ databases">
        <title>Evolutionary Origins and Diversification of the Mycorrhizal Mutualists.</title>
        <authorList>
            <consortium name="DOE Joint Genome Institute"/>
            <consortium name="Mycorrhizal Genomics Consortium"/>
            <person name="Kohler A."/>
            <person name="Kuo A."/>
            <person name="Nagy L.G."/>
            <person name="Floudas D."/>
            <person name="Copeland A."/>
            <person name="Barry K.W."/>
            <person name="Cichocki N."/>
            <person name="Veneault-Fourrey C."/>
            <person name="LaButti K."/>
            <person name="Lindquist E.A."/>
            <person name="Lipzen A."/>
            <person name="Lundell T."/>
            <person name="Morin E."/>
            <person name="Murat C."/>
            <person name="Riley R."/>
            <person name="Ohm R."/>
            <person name="Sun H."/>
            <person name="Tunlid A."/>
            <person name="Henrissat B."/>
            <person name="Grigoriev I.V."/>
            <person name="Hibbett D.S."/>
            <person name="Martin F."/>
        </authorList>
    </citation>
    <scope>NUCLEOTIDE SEQUENCE [LARGE SCALE GENOMIC DNA]</scope>
    <source>
        <strain evidence="3">MUT 4182</strain>
    </source>
</reference>
<reference evidence="2 3" key="1">
    <citation type="submission" date="2014-04" db="EMBL/GenBank/DDBJ databases">
        <authorList>
            <consortium name="DOE Joint Genome Institute"/>
            <person name="Kuo A."/>
            <person name="Girlanda M."/>
            <person name="Perotto S."/>
            <person name="Kohler A."/>
            <person name="Nagy L.G."/>
            <person name="Floudas D."/>
            <person name="Copeland A."/>
            <person name="Barry K.W."/>
            <person name="Cichocki N."/>
            <person name="Veneault-Fourrey C."/>
            <person name="LaButti K."/>
            <person name="Lindquist E.A."/>
            <person name="Lipzen A."/>
            <person name="Lundell T."/>
            <person name="Morin E."/>
            <person name="Murat C."/>
            <person name="Sun H."/>
            <person name="Tunlid A."/>
            <person name="Henrissat B."/>
            <person name="Grigoriev I.V."/>
            <person name="Hibbett D.S."/>
            <person name="Martin F."/>
            <person name="Nordberg H.P."/>
            <person name="Cantor M.N."/>
            <person name="Hua S.X."/>
        </authorList>
    </citation>
    <scope>NUCLEOTIDE SEQUENCE [LARGE SCALE GENOMIC DNA]</scope>
    <source>
        <strain evidence="2 3">MUT 4182</strain>
    </source>
</reference>
<dbReference type="EMBL" id="KN822973">
    <property type="protein sequence ID" value="KIO30318.1"/>
    <property type="molecule type" value="Genomic_DNA"/>
</dbReference>
<evidence type="ECO:0000313" key="3">
    <source>
        <dbReference type="Proteomes" id="UP000054248"/>
    </source>
</evidence>
<feature type="compositionally biased region" description="Low complexity" evidence="1">
    <location>
        <begin position="408"/>
        <end position="419"/>
    </location>
</feature>
<feature type="compositionally biased region" description="Polar residues" evidence="1">
    <location>
        <begin position="588"/>
        <end position="598"/>
    </location>
</feature>
<feature type="region of interest" description="Disordered" evidence="1">
    <location>
        <begin position="381"/>
        <end position="651"/>
    </location>
</feature>
<accession>A0A0C3L908</accession>